<dbReference type="EMBL" id="VSSQ01014607">
    <property type="protein sequence ID" value="MPM54009.1"/>
    <property type="molecule type" value="Genomic_DNA"/>
</dbReference>
<evidence type="ECO:0000313" key="1">
    <source>
        <dbReference type="EMBL" id="MPM54009.1"/>
    </source>
</evidence>
<comment type="caution">
    <text evidence="1">The sequence shown here is derived from an EMBL/GenBank/DDBJ whole genome shotgun (WGS) entry which is preliminary data.</text>
</comment>
<proteinExistence type="predicted"/>
<reference evidence="1" key="1">
    <citation type="submission" date="2019-08" db="EMBL/GenBank/DDBJ databases">
        <authorList>
            <person name="Kucharzyk K."/>
            <person name="Murdoch R.W."/>
            <person name="Higgins S."/>
            <person name="Loffler F."/>
        </authorList>
    </citation>
    <scope>NUCLEOTIDE SEQUENCE</scope>
</reference>
<gene>
    <name evidence="1" type="ORF">SDC9_100781</name>
</gene>
<organism evidence="1">
    <name type="scientific">bioreactor metagenome</name>
    <dbReference type="NCBI Taxonomy" id="1076179"/>
    <lineage>
        <taxon>unclassified sequences</taxon>
        <taxon>metagenomes</taxon>
        <taxon>ecological metagenomes</taxon>
    </lineage>
</organism>
<dbReference type="AlphaFoldDB" id="A0A645ALI3"/>
<accession>A0A645ALI3</accession>
<sequence>MRETVDAMDDKTFELYMKYHLAICERPDMVGVTHHSIDIVKKN</sequence>
<protein>
    <submittedName>
        <fullName evidence="1">Uncharacterized protein</fullName>
    </submittedName>
</protein>
<name>A0A645ALI3_9ZZZZ</name>